<sequence length="104" mass="11726">MSLIDPSLNPRLTFTKPRYPFWEELFQPSKLPSSKEPLQVLIALFTLLLVLQTAKGDLDANEAIALPNRDLSLMGNIMKTGSHSHGIQFEKAFLEERSLENAFP</sequence>
<proteinExistence type="predicted"/>
<protein>
    <submittedName>
        <fullName evidence="1">Uncharacterized protein</fullName>
    </submittedName>
</protein>
<evidence type="ECO:0000313" key="1">
    <source>
        <dbReference type="EMBL" id="GFY72278.1"/>
    </source>
</evidence>
<name>A0A8X6YH75_9ARAC</name>
<organism evidence="1 2">
    <name type="scientific">Trichonephila inaurata madagascariensis</name>
    <dbReference type="NCBI Taxonomy" id="2747483"/>
    <lineage>
        <taxon>Eukaryota</taxon>
        <taxon>Metazoa</taxon>
        <taxon>Ecdysozoa</taxon>
        <taxon>Arthropoda</taxon>
        <taxon>Chelicerata</taxon>
        <taxon>Arachnida</taxon>
        <taxon>Araneae</taxon>
        <taxon>Araneomorphae</taxon>
        <taxon>Entelegynae</taxon>
        <taxon>Araneoidea</taxon>
        <taxon>Nephilidae</taxon>
        <taxon>Trichonephila</taxon>
        <taxon>Trichonephila inaurata</taxon>
    </lineage>
</organism>
<reference evidence="1" key="1">
    <citation type="submission" date="2020-08" db="EMBL/GenBank/DDBJ databases">
        <title>Multicomponent nature underlies the extraordinary mechanical properties of spider dragline silk.</title>
        <authorList>
            <person name="Kono N."/>
            <person name="Nakamura H."/>
            <person name="Mori M."/>
            <person name="Yoshida Y."/>
            <person name="Ohtoshi R."/>
            <person name="Malay A.D."/>
            <person name="Moran D.A.P."/>
            <person name="Tomita M."/>
            <person name="Numata K."/>
            <person name="Arakawa K."/>
        </authorList>
    </citation>
    <scope>NUCLEOTIDE SEQUENCE</scope>
</reference>
<evidence type="ECO:0000313" key="2">
    <source>
        <dbReference type="Proteomes" id="UP000886998"/>
    </source>
</evidence>
<gene>
    <name evidence="1" type="ORF">TNIN_113041</name>
</gene>
<accession>A0A8X6YH75</accession>
<dbReference type="Proteomes" id="UP000886998">
    <property type="component" value="Unassembled WGS sequence"/>
</dbReference>
<dbReference type="AlphaFoldDB" id="A0A8X6YH75"/>
<keyword evidence="2" id="KW-1185">Reference proteome</keyword>
<dbReference type="EMBL" id="BMAV01019325">
    <property type="protein sequence ID" value="GFY72278.1"/>
    <property type="molecule type" value="Genomic_DNA"/>
</dbReference>
<comment type="caution">
    <text evidence="1">The sequence shown here is derived from an EMBL/GenBank/DDBJ whole genome shotgun (WGS) entry which is preliminary data.</text>
</comment>